<comment type="cofactor">
    <cofactor evidence="1">
        <name>Zn(2+)</name>
        <dbReference type="ChEBI" id="CHEBI:29105"/>
    </cofactor>
</comment>
<keyword evidence="6 10" id="KW-0378">Hydrolase</keyword>
<name>Q7UMH6_RHOBA</name>
<evidence type="ECO:0000313" key="10">
    <source>
        <dbReference type="EMBL" id="CAD75941.1"/>
    </source>
</evidence>
<dbReference type="Proteomes" id="UP000001025">
    <property type="component" value="Chromosome"/>
</dbReference>
<dbReference type="PANTHER" id="PTHR11079:SF190">
    <property type="entry name" value="CYTOSINE DEAMINASE"/>
    <property type="match status" value="1"/>
</dbReference>
<dbReference type="GO" id="GO:0005737">
    <property type="term" value="C:cytoplasm"/>
    <property type="evidence" value="ECO:0007669"/>
    <property type="project" value="UniProtKB-SubCell"/>
</dbReference>
<evidence type="ECO:0000259" key="9">
    <source>
        <dbReference type="PROSITE" id="PS51747"/>
    </source>
</evidence>
<dbReference type="STRING" id="243090.RB8824"/>
<evidence type="ECO:0000313" key="11">
    <source>
        <dbReference type="Proteomes" id="UP000001025"/>
    </source>
</evidence>
<proteinExistence type="predicted"/>
<sequence>MSRAGRFGGDTPLYYSKLRPLFNTTPSSHLLPRPSVLTMDPFLQAALNEARLGLNEHGIPIGSVLVIDNEIVSRGHNRRIQNGSSILHAEMDCLERAGRLTANDYSRSTLYSTLSPCDMCSGAALLYKIPRIIVGENQTFQGPESYVRSRGVDLQIVNDPDCIELMRAFIQNNPTLWNEDIGLPTQS</sequence>
<comment type="pathway">
    <text evidence="8">Pyrimidine metabolism.</text>
</comment>
<evidence type="ECO:0000256" key="8">
    <source>
        <dbReference type="ARBA" id="ARBA00060693"/>
    </source>
</evidence>
<evidence type="ECO:0000256" key="4">
    <source>
        <dbReference type="ARBA" id="ARBA00022490"/>
    </source>
</evidence>
<dbReference type="GO" id="GO:0046872">
    <property type="term" value="F:metal ion binding"/>
    <property type="evidence" value="ECO:0007669"/>
    <property type="project" value="UniProtKB-KW"/>
</dbReference>
<dbReference type="CDD" id="cd01285">
    <property type="entry name" value="nucleoside_deaminase"/>
    <property type="match status" value="1"/>
</dbReference>
<keyword evidence="5" id="KW-0479">Metal-binding</keyword>
<accession>Q7UMH6</accession>
<dbReference type="OrthoDB" id="9802676at2"/>
<dbReference type="PANTHER" id="PTHR11079">
    <property type="entry name" value="CYTOSINE DEAMINASE FAMILY MEMBER"/>
    <property type="match status" value="1"/>
</dbReference>
<gene>
    <name evidence="10" type="ordered locus">RB8824</name>
</gene>
<keyword evidence="4" id="KW-0963">Cytoplasm</keyword>
<dbReference type="GO" id="GO:0004131">
    <property type="term" value="F:cytosine deaminase activity"/>
    <property type="evidence" value="ECO:0007669"/>
    <property type="project" value="UniProtKB-EC"/>
</dbReference>
<evidence type="ECO:0000256" key="1">
    <source>
        <dbReference type="ARBA" id="ARBA00001947"/>
    </source>
</evidence>
<comment type="subcellular location">
    <subcellularLocation>
        <location evidence="2">Cytoplasm</location>
    </subcellularLocation>
</comment>
<evidence type="ECO:0000256" key="7">
    <source>
        <dbReference type="ARBA" id="ARBA00022833"/>
    </source>
</evidence>
<dbReference type="SUPFAM" id="SSF53927">
    <property type="entry name" value="Cytidine deaminase-like"/>
    <property type="match status" value="1"/>
</dbReference>
<dbReference type="AlphaFoldDB" id="Q7UMH6"/>
<dbReference type="GO" id="GO:0072527">
    <property type="term" value="P:pyrimidine-containing compound metabolic process"/>
    <property type="evidence" value="ECO:0007669"/>
    <property type="project" value="UniProtKB-ARBA"/>
</dbReference>
<dbReference type="eggNOG" id="COG0590">
    <property type="taxonomic scope" value="Bacteria"/>
</dbReference>
<dbReference type="KEGG" id="rba:RB8824"/>
<dbReference type="PROSITE" id="PS51747">
    <property type="entry name" value="CYT_DCMP_DEAMINASES_2"/>
    <property type="match status" value="1"/>
</dbReference>
<dbReference type="FunFam" id="3.40.140.10:FF:000016">
    <property type="entry name" value="Cytosine deaminase"/>
    <property type="match status" value="1"/>
</dbReference>
<dbReference type="EC" id="3.5.4.1" evidence="10"/>
<protein>
    <submittedName>
        <fullName evidence="10">Cytosine deaminase</fullName>
        <ecNumber evidence="10">3.5.4.1</ecNumber>
    </submittedName>
</protein>
<evidence type="ECO:0000256" key="5">
    <source>
        <dbReference type="ARBA" id="ARBA00022723"/>
    </source>
</evidence>
<evidence type="ECO:0000256" key="6">
    <source>
        <dbReference type="ARBA" id="ARBA00022801"/>
    </source>
</evidence>
<dbReference type="InterPro" id="IPR016193">
    <property type="entry name" value="Cytidine_deaminase-like"/>
</dbReference>
<keyword evidence="11" id="KW-1185">Reference proteome</keyword>
<organism evidence="10 11">
    <name type="scientific">Rhodopirellula baltica (strain DSM 10527 / NCIMB 13988 / SH1)</name>
    <dbReference type="NCBI Taxonomy" id="243090"/>
    <lineage>
        <taxon>Bacteria</taxon>
        <taxon>Pseudomonadati</taxon>
        <taxon>Planctomycetota</taxon>
        <taxon>Planctomycetia</taxon>
        <taxon>Pirellulales</taxon>
        <taxon>Pirellulaceae</taxon>
        <taxon>Rhodopirellula</taxon>
    </lineage>
</organism>
<evidence type="ECO:0000256" key="2">
    <source>
        <dbReference type="ARBA" id="ARBA00004496"/>
    </source>
</evidence>
<dbReference type="GO" id="GO:0055086">
    <property type="term" value="P:nucleobase-containing small molecule metabolic process"/>
    <property type="evidence" value="ECO:0007669"/>
    <property type="project" value="UniProtKB-ARBA"/>
</dbReference>
<dbReference type="InParanoid" id="Q7UMH6"/>
<evidence type="ECO:0000256" key="3">
    <source>
        <dbReference type="ARBA" id="ARBA00011738"/>
    </source>
</evidence>
<feature type="domain" description="CMP/dCMP-type deaminase" evidence="9">
    <location>
        <begin position="37"/>
        <end position="154"/>
    </location>
</feature>
<dbReference type="InterPro" id="IPR002125">
    <property type="entry name" value="CMP_dCMP_dom"/>
</dbReference>
<dbReference type="Gene3D" id="3.40.140.10">
    <property type="entry name" value="Cytidine Deaminase, domain 2"/>
    <property type="match status" value="1"/>
</dbReference>
<dbReference type="PATRIC" id="fig|243090.15.peg.4234"/>
<dbReference type="GO" id="GO:0008835">
    <property type="term" value="F:diaminohydroxyphosphoribosylaminopyrimidine deaminase activity"/>
    <property type="evidence" value="ECO:0000318"/>
    <property type="project" value="GO_Central"/>
</dbReference>
<dbReference type="EMBL" id="BX294148">
    <property type="protein sequence ID" value="CAD75941.1"/>
    <property type="molecule type" value="Genomic_DNA"/>
</dbReference>
<dbReference type="Pfam" id="PF00383">
    <property type="entry name" value="dCMP_cyt_deam_1"/>
    <property type="match status" value="1"/>
</dbReference>
<reference evidence="10 11" key="1">
    <citation type="journal article" date="2003" name="Proc. Natl. Acad. Sci. U.S.A.">
        <title>Complete genome sequence of the marine planctomycete Pirellula sp. strain 1.</title>
        <authorList>
            <person name="Gloeckner F.O."/>
            <person name="Kube M."/>
            <person name="Bauer M."/>
            <person name="Teeling H."/>
            <person name="Lombardot T."/>
            <person name="Ludwig W."/>
            <person name="Gade D."/>
            <person name="Beck A."/>
            <person name="Borzym K."/>
            <person name="Heitmann K."/>
            <person name="Rabus R."/>
            <person name="Schlesner H."/>
            <person name="Amann R."/>
            <person name="Reinhardt R."/>
        </authorList>
    </citation>
    <scope>NUCLEOTIDE SEQUENCE [LARGE SCALE GENOMIC DNA]</scope>
    <source>
        <strain evidence="11">DSM 10527 / NCIMB 13988 / SH1</strain>
    </source>
</reference>
<keyword evidence="7" id="KW-0862">Zinc</keyword>
<dbReference type="HOGENOM" id="CLU_025810_7_1_0"/>
<comment type="subunit">
    <text evidence="3">Homodimer.</text>
</comment>
<dbReference type="EnsemblBacteria" id="CAD75941">
    <property type="protein sequence ID" value="CAD75941"/>
    <property type="gene ID" value="RB8824"/>
</dbReference>